<keyword evidence="4" id="KW-0862">Zinc</keyword>
<dbReference type="SUPFAM" id="SSF56281">
    <property type="entry name" value="Metallo-hydrolase/oxidoreductase"/>
    <property type="match status" value="1"/>
</dbReference>
<comment type="caution">
    <text evidence="6">The sequence shown here is derived from an EMBL/GenBank/DDBJ whole genome shotgun (WGS) entry which is preliminary data.</text>
</comment>
<dbReference type="GeneID" id="96082360"/>
<evidence type="ECO:0000256" key="4">
    <source>
        <dbReference type="ARBA" id="ARBA00022833"/>
    </source>
</evidence>
<dbReference type="InterPro" id="IPR001279">
    <property type="entry name" value="Metallo-B-lactamas"/>
</dbReference>
<dbReference type="RefSeq" id="XP_069312280.1">
    <property type="nucleotide sequence ID" value="XM_069447397.1"/>
</dbReference>
<keyword evidence="2" id="KW-0479">Metal-binding</keyword>
<evidence type="ECO:0000259" key="5">
    <source>
        <dbReference type="SMART" id="SM00849"/>
    </source>
</evidence>
<sequence>MPSALAKLNEGVWGDYLEAQQGRLDALPDVEQLTPRVIRIMGGNAGLMRLQGTNTYLVGTGKQRLLVDIGQGSRQWIDSLIGVLEDLDVEISHVLLTHWHSDHTGGVLDLISRRPDYAGRIYKNDPDCSQHPIQHGQIFKVDGATVRAVFTPGHAHDHMCFFFEEENALFTGDNVLGQGQSVFEDLGLFTQSLADMAALQCGIGYPGHGCVIIDLPRKIKECVRQKEARERQIWITLEGNKARVGNKGSLSLPDLVRDMYGSLPPDVSELVIQPSVLATLHKMAEDRKVGFEINNGTQLCFGAIMFSKTILAATFTTLAFLTPSVVADADAASWLIGIDVAHGIKENIKELYRAVDDPKGSLDVAATFTPNGSFLENGMTFEGHAEISAAIAGAYNTTYLRQNHTIIEVYAIRSPGLDLMLRGNSKSETFNGTIREQDFIAWVTTNNMSLAEGNPKIERLEVFH</sequence>
<dbReference type="Gene3D" id="1.10.10.10">
    <property type="entry name" value="Winged helix-like DNA-binding domain superfamily/Winged helix DNA-binding domain"/>
    <property type="match status" value="1"/>
</dbReference>
<evidence type="ECO:0000313" key="6">
    <source>
        <dbReference type="EMBL" id="KAL1801696.1"/>
    </source>
</evidence>
<dbReference type="PANTHER" id="PTHR23131:SF0">
    <property type="entry name" value="ENDORIBONUCLEASE LACTB2"/>
    <property type="match status" value="1"/>
</dbReference>
<evidence type="ECO:0000256" key="3">
    <source>
        <dbReference type="ARBA" id="ARBA00022801"/>
    </source>
</evidence>
<evidence type="ECO:0000256" key="1">
    <source>
        <dbReference type="ARBA" id="ARBA00007749"/>
    </source>
</evidence>
<dbReference type="PANTHER" id="PTHR23131">
    <property type="entry name" value="ENDORIBONUCLEASE LACTB2"/>
    <property type="match status" value="1"/>
</dbReference>
<dbReference type="InterPro" id="IPR036866">
    <property type="entry name" value="RibonucZ/Hydroxyglut_hydro"/>
</dbReference>
<reference evidence="6 7" key="1">
    <citation type="submission" date="2024-09" db="EMBL/GenBank/DDBJ databases">
        <title>T2T genomes of carrot and Alternaria dauci and their utility for understanding host-pathogen interaction during carrot leaf blight disease.</title>
        <authorList>
            <person name="Liu W."/>
            <person name="Xu S."/>
            <person name="Ou C."/>
            <person name="Liu X."/>
            <person name="Zhuang F."/>
            <person name="Deng X.W."/>
        </authorList>
    </citation>
    <scope>NUCLEOTIDE SEQUENCE [LARGE SCALE GENOMIC DNA]</scope>
    <source>
        <strain evidence="6 7">A2016</strain>
    </source>
</reference>
<dbReference type="Gene3D" id="3.60.15.10">
    <property type="entry name" value="Ribonuclease Z/Hydroxyacylglutathione hydrolase-like"/>
    <property type="match status" value="1"/>
</dbReference>
<dbReference type="InterPro" id="IPR050662">
    <property type="entry name" value="Sec-metab_biosynth-thioest"/>
</dbReference>
<dbReference type="CDD" id="cd07722">
    <property type="entry name" value="LACTB2-like_MBL-fold"/>
    <property type="match status" value="1"/>
</dbReference>
<proteinExistence type="inferred from homology"/>
<evidence type="ECO:0000313" key="7">
    <source>
        <dbReference type="Proteomes" id="UP001578633"/>
    </source>
</evidence>
<feature type="domain" description="Metallo-beta-lactamase" evidence="5">
    <location>
        <begin position="52"/>
        <end position="208"/>
    </location>
</feature>
<dbReference type="SMART" id="SM00849">
    <property type="entry name" value="Lactamase_B"/>
    <property type="match status" value="1"/>
</dbReference>
<dbReference type="Proteomes" id="UP001578633">
    <property type="component" value="Chromosome 1"/>
</dbReference>
<accession>A0ABR3V106</accession>
<protein>
    <recommendedName>
        <fullName evidence="5">Metallo-beta-lactamase domain-containing protein</fullName>
    </recommendedName>
</protein>
<dbReference type="InterPro" id="IPR047921">
    <property type="entry name" value="LACTB2-like_MBL-fold"/>
</dbReference>
<gene>
    <name evidence="6" type="ORF">ACET3X_002038</name>
</gene>
<dbReference type="Pfam" id="PF00753">
    <property type="entry name" value="Lactamase_B"/>
    <property type="match status" value="1"/>
</dbReference>
<dbReference type="EMBL" id="JBHGVX010000001">
    <property type="protein sequence ID" value="KAL1801696.1"/>
    <property type="molecule type" value="Genomic_DNA"/>
</dbReference>
<comment type="similarity">
    <text evidence="1">Belongs to the metallo-beta-lactamase superfamily.</text>
</comment>
<keyword evidence="3" id="KW-0378">Hydrolase</keyword>
<dbReference type="InterPro" id="IPR036388">
    <property type="entry name" value="WH-like_DNA-bd_sf"/>
</dbReference>
<keyword evidence="7" id="KW-1185">Reference proteome</keyword>
<name>A0ABR3V106_9PLEO</name>
<organism evidence="6 7">
    <name type="scientific">Alternaria dauci</name>
    <dbReference type="NCBI Taxonomy" id="48095"/>
    <lineage>
        <taxon>Eukaryota</taxon>
        <taxon>Fungi</taxon>
        <taxon>Dikarya</taxon>
        <taxon>Ascomycota</taxon>
        <taxon>Pezizomycotina</taxon>
        <taxon>Dothideomycetes</taxon>
        <taxon>Pleosporomycetidae</taxon>
        <taxon>Pleosporales</taxon>
        <taxon>Pleosporineae</taxon>
        <taxon>Pleosporaceae</taxon>
        <taxon>Alternaria</taxon>
        <taxon>Alternaria sect. Porri</taxon>
    </lineage>
</organism>
<evidence type="ECO:0000256" key="2">
    <source>
        <dbReference type="ARBA" id="ARBA00022723"/>
    </source>
</evidence>